<name>A0A494VVS9_9SPHI</name>
<evidence type="ECO:0000256" key="1">
    <source>
        <dbReference type="SAM" id="SignalP"/>
    </source>
</evidence>
<dbReference type="RefSeq" id="WP_119407347.1">
    <property type="nucleotide sequence ID" value="NZ_CP032869.1"/>
</dbReference>
<sequence length="483" mass="52660">MIKINVFRWALFFAAAIFISVDAFGQGESPDYKEGMTLKFDSTGKKYIRFITSATFWARYTEANPGTAVNGIPKTNWTDFSLRQFRFITIGQLSPRFLILTDIGMDNQAFSSGGAPGGGNTGNGGATFNGTLGKKPGIYLHGLTNEFTVIPDKDVKTGLTNRFSMYIGSGLHIWMGLSRMTSASSSNYLALDAPLFNWPTVELSDQFGRELGIYFKGNIGPVAYRWALNKPFTVLSNAANYPAGSPEINYAVDNNATGKLATTGYAAWQFFDKEGNSLPYTTGTYVGTKKVFNIGAGYYSAGEGTVTQAGNSATSPLIRHDINLWAVDSFADLPFGGHENWAVTAYSVFYKYNFGPNYLRNGAIMNANVSADPGYVGPVSQGGLGNNAPLIGTGWSWFTQAGLLLPKSLTKSNTRIQPFGEFSLQKFQRYGNANFTYWSAGGNIFLDGHYARLTIKYQTRPIVENNMQAASKGTFIIATQITL</sequence>
<dbReference type="EMBL" id="CP032869">
    <property type="protein sequence ID" value="AYL99104.1"/>
    <property type="molecule type" value="Genomic_DNA"/>
</dbReference>
<proteinExistence type="predicted"/>
<feature type="chain" id="PRO_5019786511" evidence="1">
    <location>
        <begin position="26"/>
        <end position="483"/>
    </location>
</feature>
<organism evidence="2 3">
    <name type="scientific">Mucilaginibacter celer</name>
    <dbReference type="NCBI Taxonomy" id="2305508"/>
    <lineage>
        <taxon>Bacteria</taxon>
        <taxon>Pseudomonadati</taxon>
        <taxon>Bacteroidota</taxon>
        <taxon>Sphingobacteriia</taxon>
        <taxon>Sphingobacteriales</taxon>
        <taxon>Sphingobacteriaceae</taxon>
        <taxon>Mucilaginibacter</taxon>
    </lineage>
</organism>
<gene>
    <name evidence="2" type="ORF">HYN43_029225</name>
</gene>
<keyword evidence="1" id="KW-0732">Signal</keyword>
<protein>
    <submittedName>
        <fullName evidence="2">Porin</fullName>
    </submittedName>
</protein>
<dbReference type="AlphaFoldDB" id="A0A494VVS9"/>
<evidence type="ECO:0000313" key="2">
    <source>
        <dbReference type="EMBL" id="AYL99104.1"/>
    </source>
</evidence>
<dbReference type="OrthoDB" id="9771991at2"/>
<accession>A0A494VVS9</accession>
<evidence type="ECO:0000313" key="3">
    <source>
        <dbReference type="Proteomes" id="UP000270046"/>
    </source>
</evidence>
<dbReference type="Proteomes" id="UP000270046">
    <property type="component" value="Chromosome"/>
</dbReference>
<reference evidence="2 3" key="1">
    <citation type="submission" date="2018-10" db="EMBL/GenBank/DDBJ databases">
        <title>Genome sequencing of Mucilaginibacter sp. HYN0043.</title>
        <authorList>
            <person name="Kim M."/>
            <person name="Yi H."/>
        </authorList>
    </citation>
    <scope>NUCLEOTIDE SEQUENCE [LARGE SCALE GENOMIC DNA]</scope>
    <source>
        <strain evidence="2 3">HYN0043</strain>
    </source>
</reference>
<feature type="signal peptide" evidence="1">
    <location>
        <begin position="1"/>
        <end position="25"/>
    </location>
</feature>
<dbReference type="KEGG" id="muh:HYN43_029225"/>
<keyword evidence="3" id="KW-1185">Reference proteome</keyword>